<sequence>MYHHHMYKSCMLLACKVIFFFSRLTPLLYLLLLSPASTFSHKLVSPASPIHSLSLSRSPRPPRLIMSRQKK</sequence>
<feature type="region of interest" description="Disordered" evidence="1">
    <location>
        <begin position="46"/>
        <end position="71"/>
    </location>
</feature>
<reference evidence="2" key="1">
    <citation type="journal article" date="2023" name="Mol. Phylogenet. Evol.">
        <title>Genome-scale phylogeny and comparative genomics of the fungal order Sordariales.</title>
        <authorList>
            <person name="Hensen N."/>
            <person name="Bonometti L."/>
            <person name="Westerberg I."/>
            <person name="Brannstrom I.O."/>
            <person name="Guillou S."/>
            <person name="Cros-Aarteil S."/>
            <person name="Calhoun S."/>
            <person name="Haridas S."/>
            <person name="Kuo A."/>
            <person name="Mondo S."/>
            <person name="Pangilinan J."/>
            <person name="Riley R."/>
            <person name="LaButti K."/>
            <person name="Andreopoulos B."/>
            <person name="Lipzen A."/>
            <person name="Chen C."/>
            <person name="Yan M."/>
            <person name="Daum C."/>
            <person name="Ng V."/>
            <person name="Clum A."/>
            <person name="Steindorff A."/>
            <person name="Ohm R.A."/>
            <person name="Martin F."/>
            <person name="Silar P."/>
            <person name="Natvig D.O."/>
            <person name="Lalanne C."/>
            <person name="Gautier V."/>
            <person name="Ament-Velasquez S.L."/>
            <person name="Kruys A."/>
            <person name="Hutchinson M.I."/>
            <person name="Powell A.J."/>
            <person name="Barry K."/>
            <person name="Miller A.N."/>
            <person name="Grigoriev I.V."/>
            <person name="Debuchy R."/>
            <person name="Gladieux P."/>
            <person name="Hiltunen Thoren M."/>
            <person name="Johannesson H."/>
        </authorList>
    </citation>
    <scope>NUCLEOTIDE SEQUENCE</scope>
    <source>
        <strain evidence="2">SMH4131-1</strain>
    </source>
</reference>
<gene>
    <name evidence="2" type="ORF">B0T19DRAFT_430718</name>
</gene>
<dbReference type="Proteomes" id="UP001286456">
    <property type="component" value="Unassembled WGS sequence"/>
</dbReference>
<protein>
    <submittedName>
        <fullName evidence="2">Uncharacterized protein</fullName>
    </submittedName>
</protein>
<organism evidence="2 3">
    <name type="scientific">Cercophora scortea</name>
    <dbReference type="NCBI Taxonomy" id="314031"/>
    <lineage>
        <taxon>Eukaryota</taxon>
        <taxon>Fungi</taxon>
        <taxon>Dikarya</taxon>
        <taxon>Ascomycota</taxon>
        <taxon>Pezizomycotina</taxon>
        <taxon>Sordariomycetes</taxon>
        <taxon>Sordariomycetidae</taxon>
        <taxon>Sordariales</taxon>
        <taxon>Lasiosphaeriaceae</taxon>
        <taxon>Cercophora</taxon>
    </lineage>
</organism>
<evidence type="ECO:0000313" key="2">
    <source>
        <dbReference type="EMBL" id="KAK3320853.1"/>
    </source>
</evidence>
<reference evidence="2" key="2">
    <citation type="submission" date="2023-06" db="EMBL/GenBank/DDBJ databases">
        <authorList>
            <consortium name="Lawrence Berkeley National Laboratory"/>
            <person name="Haridas S."/>
            <person name="Hensen N."/>
            <person name="Bonometti L."/>
            <person name="Westerberg I."/>
            <person name="Brannstrom I.O."/>
            <person name="Guillou S."/>
            <person name="Cros-Aarteil S."/>
            <person name="Calhoun S."/>
            <person name="Kuo A."/>
            <person name="Mondo S."/>
            <person name="Pangilinan J."/>
            <person name="Riley R."/>
            <person name="Labutti K."/>
            <person name="Andreopoulos B."/>
            <person name="Lipzen A."/>
            <person name="Chen C."/>
            <person name="Yanf M."/>
            <person name="Daum C."/>
            <person name="Ng V."/>
            <person name="Clum A."/>
            <person name="Steindorff A."/>
            <person name="Ohm R."/>
            <person name="Martin F."/>
            <person name="Silar P."/>
            <person name="Natvig D."/>
            <person name="Lalanne C."/>
            <person name="Gautier V."/>
            <person name="Ament-Velasquez S.L."/>
            <person name="Kruys A."/>
            <person name="Hutchinson M.I."/>
            <person name="Powell A.J."/>
            <person name="Barry K."/>
            <person name="Miller A.N."/>
            <person name="Grigoriev I.V."/>
            <person name="Debuchy R."/>
            <person name="Gladieux P."/>
            <person name="Thoren M.H."/>
            <person name="Johannesson H."/>
        </authorList>
    </citation>
    <scope>NUCLEOTIDE SEQUENCE</scope>
    <source>
        <strain evidence="2">SMH4131-1</strain>
    </source>
</reference>
<dbReference type="EMBL" id="JAUEPO010000005">
    <property type="protein sequence ID" value="KAK3320853.1"/>
    <property type="molecule type" value="Genomic_DNA"/>
</dbReference>
<accession>A0AAE0M6Z1</accession>
<keyword evidence="3" id="KW-1185">Reference proteome</keyword>
<dbReference type="AlphaFoldDB" id="A0AAE0M6Z1"/>
<evidence type="ECO:0000256" key="1">
    <source>
        <dbReference type="SAM" id="MobiDB-lite"/>
    </source>
</evidence>
<comment type="caution">
    <text evidence="2">The sequence shown here is derived from an EMBL/GenBank/DDBJ whole genome shotgun (WGS) entry which is preliminary data.</text>
</comment>
<evidence type="ECO:0000313" key="3">
    <source>
        <dbReference type="Proteomes" id="UP001286456"/>
    </source>
</evidence>
<proteinExistence type="predicted"/>
<name>A0AAE0M6Z1_9PEZI</name>